<sequence>MNIAEILKTLNNGTRQQLELMARTILTRGRSHADMKELSRHASEFNDKLLRIENKDQDYLALLFILAQHLNEINLGSCACSIVEKPMYNSPERLEGILEILSETFNEKEYAVCIHSRCLACGKEYESKMVDSGFGQKVIWKEKVQRS</sequence>
<evidence type="ECO:0000313" key="1">
    <source>
        <dbReference type="EMBL" id="TDO23796.1"/>
    </source>
</evidence>
<proteinExistence type="predicted"/>
<dbReference type="AlphaFoldDB" id="A0A4R6IP70"/>
<gene>
    <name evidence="1" type="ORF">CLV32_0081</name>
</gene>
<evidence type="ECO:0000313" key="2">
    <source>
        <dbReference type="Proteomes" id="UP000295499"/>
    </source>
</evidence>
<organism evidence="1 2">
    <name type="scientific">Pedobacter duraquae</name>
    <dbReference type="NCBI Taxonomy" id="425511"/>
    <lineage>
        <taxon>Bacteria</taxon>
        <taxon>Pseudomonadati</taxon>
        <taxon>Bacteroidota</taxon>
        <taxon>Sphingobacteriia</taxon>
        <taxon>Sphingobacteriales</taxon>
        <taxon>Sphingobacteriaceae</taxon>
        <taxon>Pedobacter</taxon>
    </lineage>
</organism>
<dbReference type="Proteomes" id="UP000295499">
    <property type="component" value="Unassembled WGS sequence"/>
</dbReference>
<accession>A0A4R6IP70</accession>
<comment type="caution">
    <text evidence="1">The sequence shown here is derived from an EMBL/GenBank/DDBJ whole genome shotgun (WGS) entry which is preliminary data.</text>
</comment>
<dbReference type="OrthoDB" id="9839471at2"/>
<name>A0A4R6IP70_9SPHI</name>
<protein>
    <submittedName>
        <fullName evidence="1">Uncharacterized protein</fullName>
    </submittedName>
</protein>
<reference evidence="1 2" key="1">
    <citation type="submission" date="2019-03" db="EMBL/GenBank/DDBJ databases">
        <title>Genomic Encyclopedia of Archaeal and Bacterial Type Strains, Phase II (KMG-II): from individual species to whole genera.</title>
        <authorList>
            <person name="Goeker M."/>
        </authorList>
    </citation>
    <scope>NUCLEOTIDE SEQUENCE [LARGE SCALE GENOMIC DNA]</scope>
    <source>
        <strain evidence="1 2">DSM 19034</strain>
    </source>
</reference>
<keyword evidence="2" id="KW-1185">Reference proteome</keyword>
<dbReference type="EMBL" id="SNWM01000001">
    <property type="protein sequence ID" value="TDO23796.1"/>
    <property type="molecule type" value="Genomic_DNA"/>
</dbReference>